<comment type="similarity">
    <text evidence="2">Belongs to the HAD-like hydrolase superfamily. CbbY/CbbZ/Gph/YieH family.</text>
</comment>
<accession>A0A3M6Q3T8</accession>
<dbReference type="InterPro" id="IPR051600">
    <property type="entry name" value="Beta-PGM-like"/>
</dbReference>
<dbReference type="Proteomes" id="UP000281171">
    <property type="component" value="Unassembled WGS sequence"/>
</dbReference>
<comment type="cofactor">
    <cofactor evidence="1">
        <name>Mg(2+)</name>
        <dbReference type="ChEBI" id="CHEBI:18420"/>
    </cofactor>
</comment>
<dbReference type="InterPro" id="IPR006439">
    <property type="entry name" value="HAD-SF_hydro_IA"/>
</dbReference>
<evidence type="ECO:0000313" key="5">
    <source>
        <dbReference type="EMBL" id="RMW95116.1"/>
    </source>
</evidence>
<name>A0A3M6Q3T8_9BURK</name>
<evidence type="ECO:0000313" key="7">
    <source>
        <dbReference type="EMBL" id="RMX06140.1"/>
    </source>
</evidence>
<dbReference type="EMBL" id="RDQM01000018">
    <property type="protein sequence ID" value="RMW95116.1"/>
    <property type="molecule type" value="Genomic_DNA"/>
</dbReference>
<evidence type="ECO:0000256" key="3">
    <source>
        <dbReference type="ARBA" id="ARBA00022723"/>
    </source>
</evidence>
<dbReference type="AlphaFoldDB" id="A0A3M6Q3T8"/>
<dbReference type="InterPro" id="IPR023198">
    <property type="entry name" value="PGP-like_dom2"/>
</dbReference>
<evidence type="ECO:0000313" key="8">
    <source>
        <dbReference type="Proteomes" id="UP000267035"/>
    </source>
</evidence>
<dbReference type="Gene3D" id="3.40.50.1000">
    <property type="entry name" value="HAD superfamily/HAD-like"/>
    <property type="match status" value="1"/>
</dbReference>
<sequence length="234" mass="25244">MTGPAPLSPTPFFAAMLFDCDGVLVDSEGITNQVLRQKLEESGWRLSYEECFAIFHGKAVRDETARIEAETGQPLTDDWMADFYARRNLRLQAELLAEPGAIATVQGMHALFGGRIACASGADRFKLGLQLQKVGLWDYFEGRVFSGQELARNKPAPDVYLAAAAALQVPTQRCVVVEDSIPGITAGVAAGAAVIAYDKHGQATDAMRAAGAVCVIRHMQDVPQAVAMLMRACR</sequence>
<dbReference type="SFLD" id="SFLDG01129">
    <property type="entry name" value="C1.5:_HAD__Beta-PGM__Phosphata"/>
    <property type="match status" value="1"/>
</dbReference>
<keyword evidence="8" id="KW-1185">Reference proteome</keyword>
<dbReference type="PANTHER" id="PTHR46193:SF10">
    <property type="entry name" value="6-PHOSPHOGLUCONATE PHOSPHATASE"/>
    <property type="match status" value="1"/>
</dbReference>
<dbReference type="Proteomes" id="UP000267035">
    <property type="component" value="Unassembled WGS sequence"/>
</dbReference>
<reference evidence="8 9" key="1">
    <citation type="submission" date="2018-10" db="EMBL/GenBank/DDBJ databases">
        <title>Comamonadaceae CDC group NO-1 genome sequencing and assembly.</title>
        <authorList>
            <person name="Bernier A.-M."/>
            <person name="Bernard K."/>
        </authorList>
    </citation>
    <scope>NUCLEOTIDE SEQUENCE [LARGE SCALE GENOMIC DNA]</scope>
    <source>
        <strain evidence="6 8">NML161473</strain>
        <strain evidence="7 10">NML180581</strain>
        <strain evidence="5 9">NML970147</strain>
    </source>
</reference>
<dbReference type="SFLD" id="SFLDS00003">
    <property type="entry name" value="Haloacid_Dehalogenase"/>
    <property type="match status" value="1"/>
</dbReference>
<accession>A0A3M6PWL1</accession>
<dbReference type="Pfam" id="PF00702">
    <property type="entry name" value="Hydrolase"/>
    <property type="match status" value="1"/>
</dbReference>
<dbReference type="RefSeq" id="WP_122239281.1">
    <property type="nucleotide sequence ID" value="NZ_RDQK01000034.1"/>
</dbReference>
<evidence type="ECO:0000256" key="2">
    <source>
        <dbReference type="ARBA" id="ARBA00006171"/>
    </source>
</evidence>
<dbReference type="GO" id="GO:0046872">
    <property type="term" value="F:metal ion binding"/>
    <property type="evidence" value="ECO:0007669"/>
    <property type="project" value="UniProtKB-KW"/>
</dbReference>
<dbReference type="NCBIfam" id="TIGR01509">
    <property type="entry name" value="HAD-SF-IA-v3"/>
    <property type="match status" value="1"/>
</dbReference>
<evidence type="ECO:0000256" key="1">
    <source>
        <dbReference type="ARBA" id="ARBA00001946"/>
    </source>
</evidence>
<dbReference type="Proteomes" id="UP000267521">
    <property type="component" value="Unassembled WGS sequence"/>
</dbReference>
<protein>
    <submittedName>
        <fullName evidence="6">HAD family phosphatase</fullName>
    </submittedName>
</protein>
<proteinExistence type="inferred from homology"/>
<dbReference type="EMBL" id="RDQK01000034">
    <property type="protein sequence ID" value="RMX06140.1"/>
    <property type="molecule type" value="Genomic_DNA"/>
</dbReference>
<dbReference type="SUPFAM" id="SSF56784">
    <property type="entry name" value="HAD-like"/>
    <property type="match status" value="1"/>
</dbReference>
<evidence type="ECO:0000313" key="9">
    <source>
        <dbReference type="Proteomes" id="UP000267521"/>
    </source>
</evidence>
<dbReference type="InterPro" id="IPR036412">
    <property type="entry name" value="HAD-like_sf"/>
</dbReference>
<evidence type="ECO:0000313" key="10">
    <source>
        <dbReference type="Proteomes" id="UP000281171"/>
    </source>
</evidence>
<keyword evidence="3" id="KW-0479">Metal-binding</keyword>
<gene>
    <name evidence="7" type="ORF">EBQ24_11700</name>
    <name evidence="6" type="ORF">EBQ25_10440</name>
    <name evidence="5" type="ORF">EBQ26_11450</name>
</gene>
<keyword evidence="4" id="KW-0460">Magnesium</keyword>
<organism evidence="6 8">
    <name type="scientific">Allofranklinella schreckenbergeri</name>
    <dbReference type="NCBI Taxonomy" id="1076744"/>
    <lineage>
        <taxon>Bacteria</taxon>
        <taxon>Pseudomonadati</taxon>
        <taxon>Pseudomonadota</taxon>
        <taxon>Betaproteobacteria</taxon>
        <taxon>Burkholderiales</taxon>
        <taxon>Comamonadaceae</taxon>
        <taxon>Allofranklinella</taxon>
    </lineage>
</organism>
<dbReference type="Gene3D" id="1.10.150.240">
    <property type="entry name" value="Putative phosphatase, domain 2"/>
    <property type="match status" value="1"/>
</dbReference>
<dbReference type="EMBL" id="RDQL01000016">
    <property type="protein sequence ID" value="RMW97028.1"/>
    <property type="molecule type" value="Genomic_DNA"/>
</dbReference>
<dbReference type="InterPro" id="IPR023214">
    <property type="entry name" value="HAD_sf"/>
</dbReference>
<evidence type="ECO:0000256" key="4">
    <source>
        <dbReference type="ARBA" id="ARBA00022842"/>
    </source>
</evidence>
<evidence type="ECO:0000313" key="6">
    <source>
        <dbReference type="EMBL" id="RMW97028.1"/>
    </source>
</evidence>
<comment type="caution">
    <text evidence="6">The sequence shown here is derived from an EMBL/GenBank/DDBJ whole genome shotgun (WGS) entry which is preliminary data.</text>
</comment>
<dbReference type="PANTHER" id="PTHR46193">
    <property type="entry name" value="6-PHOSPHOGLUCONATE PHOSPHATASE"/>
    <property type="match status" value="1"/>
</dbReference>
<dbReference type="GO" id="GO:0003824">
    <property type="term" value="F:catalytic activity"/>
    <property type="evidence" value="ECO:0007669"/>
    <property type="project" value="UniProtKB-ARBA"/>
</dbReference>
<accession>A0A3M6QSZ4</accession>